<accession>A0ACC5R3K7</accession>
<proteinExistence type="predicted"/>
<comment type="caution">
    <text evidence="1">The sequence shown here is derived from an EMBL/GenBank/DDBJ whole genome shotgun (WGS) entry which is preliminary data.</text>
</comment>
<gene>
    <name evidence="1" type="ORF">JHL16_12770</name>
</gene>
<organism evidence="1 2">
    <name type="scientific">Taklimakanibacter albus</name>
    <dbReference type="NCBI Taxonomy" id="2800327"/>
    <lineage>
        <taxon>Bacteria</taxon>
        <taxon>Pseudomonadati</taxon>
        <taxon>Pseudomonadota</taxon>
        <taxon>Alphaproteobacteria</taxon>
        <taxon>Hyphomicrobiales</taxon>
        <taxon>Aestuariivirgaceae</taxon>
        <taxon>Taklimakanibacter</taxon>
    </lineage>
</organism>
<dbReference type="Proteomes" id="UP000616151">
    <property type="component" value="Unassembled WGS sequence"/>
</dbReference>
<dbReference type="EMBL" id="JAENHL010000007">
    <property type="protein sequence ID" value="MBK1867222.1"/>
    <property type="molecule type" value="Genomic_DNA"/>
</dbReference>
<reference evidence="1" key="1">
    <citation type="submission" date="2021-01" db="EMBL/GenBank/DDBJ databases">
        <authorList>
            <person name="Sun Q."/>
        </authorList>
    </citation>
    <scope>NUCLEOTIDE SEQUENCE</scope>
    <source>
        <strain evidence="1">YIM B02566</strain>
    </source>
</reference>
<keyword evidence="2" id="KW-1185">Reference proteome</keyword>
<sequence>MNMKQLNRRQALLMGGAALAGGLGALPAFADVASEATIEASSEIAKGVAKKKPFRIGFSNGFSGNSWRTESLASMRKEAEKLKDVVGELIIVDGQGDIAKQVNDIEDLIVQNVDAIMCIPNSGTAVAPVLRKATRAGILTMPFNLPVEGGNYSAYVGVDPVSKGKLISEFFNTELKGKGKIVALGGLPGNSYTAAIWEATQKGLSKDIEILAFKDANWEEDRAKIVMADLIAAHPEIDGVWCDGGQVATGAMKALLAANRPLVPVTGDDYNGILKLYDAEKAKHPSFKILMVSEPTWQSVVALRETVKLVSGQDVPKYQLIGARTITGDNYEKFIKRDLPDGVCVDTDLSDEELKKIFS</sequence>
<name>A0ACC5R3K7_9HYPH</name>
<protein>
    <submittedName>
        <fullName evidence="1">ABC transporter substrate-binding protein</fullName>
    </submittedName>
</protein>
<evidence type="ECO:0000313" key="1">
    <source>
        <dbReference type="EMBL" id="MBK1867222.1"/>
    </source>
</evidence>
<evidence type="ECO:0000313" key="2">
    <source>
        <dbReference type="Proteomes" id="UP000616151"/>
    </source>
</evidence>